<dbReference type="SUPFAM" id="SSF141571">
    <property type="entry name" value="Pentapeptide repeat-like"/>
    <property type="match status" value="1"/>
</dbReference>
<dbReference type="OrthoDB" id="528527at2"/>
<dbReference type="Gene3D" id="2.160.20.80">
    <property type="entry name" value="E3 ubiquitin-protein ligase SopA"/>
    <property type="match status" value="1"/>
</dbReference>
<dbReference type="Pfam" id="PF00805">
    <property type="entry name" value="Pentapeptide"/>
    <property type="match status" value="2"/>
</dbReference>
<evidence type="ECO:0008006" key="4">
    <source>
        <dbReference type="Google" id="ProtNLM"/>
    </source>
</evidence>
<dbReference type="PANTHER" id="PTHR14136:SF17">
    <property type="entry name" value="BTB_POZ DOMAIN-CONTAINING PROTEIN KCTD9"/>
    <property type="match status" value="1"/>
</dbReference>
<evidence type="ECO:0000256" key="1">
    <source>
        <dbReference type="SAM" id="Phobius"/>
    </source>
</evidence>
<dbReference type="InterPro" id="IPR051082">
    <property type="entry name" value="Pentapeptide-BTB/POZ_domain"/>
</dbReference>
<name>A0A2T1E805_9CYAN</name>
<gene>
    <name evidence="2" type="ORF">C7B82_12565</name>
</gene>
<protein>
    <recommendedName>
        <fullName evidence="4">Pentapeptide repeat-containing protein</fullName>
    </recommendedName>
</protein>
<feature type="transmembrane region" description="Helical" evidence="1">
    <location>
        <begin position="21"/>
        <end position="39"/>
    </location>
</feature>
<reference evidence="3" key="1">
    <citation type="submission" date="2018-02" db="EMBL/GenBank/DDBJ databases">
        <authorList>
            <person name="Moore K."/>
            <person name="Momper L."/>
        </authorList>
    </citation>
    <scope>NUCLEOTIDE SEQUENCE [LARGE SCALE GENOMIC DNA]</scope>
    <source>
        <strain evidence="3">ULC18</strain>
    </source>
</reference>
<accession>A0A2T1E805</accession>
<comment type="caution">
    <text evidence="2">The sequence shown here is derived from an EMBL/GenBank/DDBJ whole genome shotgun (WGS) entry which is preliminary data.</text>
</comment>
<dbReference type="AlphaFoldDB" id="A0A2T1E805"/>
<dbReference type="EMBL" id="PVWK01000073">
    <property type="protein sequence ID" value="PSB28815.1"/>
    <property type="molecule type" value="Genomic_DNA"/>
</dbReference>
<proteinExistence type="predicted"/>
<dbReference type="PANTHER" id="PTHR14136">
    <property type="entry name" value="BTB_POZ DOMAIN-CONTAINING PROTEIN KCTD9"/>
    <property type="match status" value="1"/>
</dbReference>
<keyword evidence="1" id="KW-0472">Membrane</keyword>
<dbReference type="RefSeq" id="WP_106256641.1">
    <property type="nucleotide sequence ID" value="NZ_CAWNSW010000107.1"/>
</dbReference>
<organism evidence="2 3">
    <name type="scientific">Stenomitos frigidus ULC18</name>
    <dbReference type="NCBI Taxonomy" id="2107698"/>
    <lineage>
        <taxon>Bacteria</taxon>
        <taxon>Bacillati</taxon>
        <taxon>Cyanobacteriota</taxon>
        <taxon>Cyanophyceae</taxon>
        <taxon>Leptolyngbyales</taxon>
        <taxon>Leptolyngbyaceae</taxon>
        <taxon>Stenomitos</taxon>
    </lineage>
</organism>
<keyword evidence="1" id="KW-1133">Transmembrane helix</keyword>
<dbReference type="InterPro" id="IPR001646">
    <property type="entry name" value="5peptide_repeat"/>
</dbReference>
<dbReference type="Proteomes" id="UP000239576">
    <property type="component" value="Unassembled WGS sequence"/>
</dbReference>
<feature type="transmembrane region" description="Helical" evidence="1">
    <location>
        <begin position="70"/>
        <end position="92"/>
    </location>
</feature>
<keyword evidence="1" id="KW-0812">Transmembrane</keyword>
<reference evidence="2 3" key="2">
    <citation type="submission" date="2018-03" db="EMBL/GenBank/DDBJ databases">
        <title>The ancient ancestry and fast evolution of plastids.</title>
        <authorList>
            <person name="Moore K.R."/>
            <person name="Magnabosco C."/>
            <person name="Momper L."/>
            <person name="Gold D.A."/>
            <person name="Bosak T."/>
            <person name="Fournier G.P."/>
        </authorList>
    </citation>
    <scope>NUCLEOTIDE SEQUENCE [LARGE SCALE GENOMIC DNA]</scope>
    <source>
        <strain evidence="2 3">ULC18</strain>
    </source>
</reference>
<evidence type="ECO:0000313" key="3">
    <source>
        <dbReference type="Proteomes" id="UP000239576"/>
    </source>
</evidence>
<sequence length="381" mass="41445">MLKRQFETIASAFKRVNLRTWLLLVLSTTILVVLIGWLGSWGLRVVQDWAQLQQTPTDATQKQFNASLEIVKAIVGGIGTLATIVGGIVLYLNFRVANRNAELTESRLITERFSKAVEQLGSDKIEVRLGGIYALERIAQDSVRDHWTIMEVLTAFVRERSPVEPIQKPQVKESFAEHYLQPQSETEAKLMPVTKDVQAALTVIGRREVKNDPDQKSLDLSDTNLNSADLYRAQLEGAKFEGANLKSANLEGGSLKSAFLGNADLSGALLHNADLPGAKLSSALLNSAELEGAHLAYADLRGANLIGANLSNANLRRTILDSSLLIGANLTDVRGLMGRQLEFAKLCHTTMADGTISDRDCAEMGLPPSTNSASEAEPDNP</sequence>
<keyword evidence="3" id="KW-1185">Reference proteome</keyword>
<evidence type="ECO:0000313" key="2">
    <source>
        <dbReference type="EMBL" id="PSB28815.1"/>
    </source>
</evidence>